<dbReference type="GO" id="GO:0016020">
    <property type="term" value="C:membrane"/>
    <property type="evidence" value="ECO:0007669"/>
    <property type="project" value="UniProtKB-SubCell"/>
</dbReference>
<evidence type="ECO:0000313" key="20">
    <source>
        <dbReference type="Proteomes" id="UP001163046"/>
    </source>
</evidence>
<name>A0A9W9ZQL2_9CNID</name>
<evidence type="ECO:0000256" key="11">
    <source>
        <dbReference type="ARBA" id="ARBA00022805"/>
    </source>
</evidence>
<dbReference type="GO" id="GO:0015031">
    <property type="term" value="P:protein transport"/>
    <property type="evidence" value="ECO:0007669"/>
    <property type="project" value="UniProtKB-KW"/>
</dbReference>
<comment type="cofactor">
    <cofactor evidence="1">
        <name>Mg(2+)</name>
        <dbReference type="ChEBI" id="CHEBI:18420"/>
    </cofactor>
</comment>
<organism evidence="19 20">
    <name type="scientific">Desmophyllum pertusum</name>
    <dbReference type="NCBI Taxonomy" id="174260"/>
    <lineage>
        <taxon>Eukaryota</taxon>
        <taxon>Metazoa</taxon>
        <taxon>Cnidaria</taxon>
        <taxon>Anthozoa</taxon>
        <taxon>Hexacorallia</taxon>
        <taxon>Scleractinia</taxon>
        <taxon>Caryophylliina</taxon>
        <taxon>Caryophylliidae</taxon>
        <taxon>Desmophyllum</taxon>
    </lineage>
</organism>
<reference evidence="19" key="1">
    <citation type="submission" date="2023-01" db="EMBL/GenBank/DDBJ databases">
        <title>Genome assembly of the deep-sea coral Lophelia pertusa.</title>
        <authorList>
            <person name="Herrera S."/>
            <person name="Cordes E."/>
        </authorList>
    </citation>
    <scope>NUCLEOTIDE SEQUENCE</scope>
    <source>
        <strain evidence="19">USNM1676648</strain>
        <tissue evidence="19">Polyp</tissue>
    </source>
</reference>
<comment type="subcellular location">
    <subcellularLocation>
        <location evidence="2">Membrane</location>
        <topology evidence="2">Single-pass membrane protein</topology>
    </subcellularLocation>
    <subcellularLocation>
        <location evidence="17">Plastid</location>
        <location evidence="17">Chloroplast outer membrane</location>
    </subcellularLocation>
</comment>
<dbReference type="PROSITE" id="PS51720">
    <property type="entry name" value="G_AIG1"/>
    <property type="match status" value="1"/>
</dbReference>
<dbReference type="GO" id="GO:0046872">
    <property type="term" value="F:metal ion binding"/>
    <property type="evidence" value="ECO:0007669"/>
    <property type="project" value="UniProtKB-KW"/>
</dbReference>
<dbReference type="InterPro" id="IPR027417">
    <property type="entry name" value="P-loop_NTPase"/>
</dbReference>
<keyword evidence="11" id="KW-1002">Plastid outer membrane</keyword>
<dbReference type="EMBL" id="MU825890">
    <property type="protein sequence ID" value="KAJ7384189.1"/>
    <property type="molecule type" value="Genomic_DNA"/>
</dbReference>
<proteinExistence type="inferred from homology"/>
<sequence>MAEKGLGDLMCSSTDLEHYLCEFFLSGRREITILLSGKTGAGKSHLTNALIGEELAEEGEELDPQTDNVTPYDFTKNNVKITVFDTPGLADGTGNDESYLNQIREKVASVDLFLFCTDMTSKRFGDDDARTIEKLTRTFGTILWDHALVVLTFANEVHAPSRKDVTEKEFFQQKIQRFQKKIQELLRRQEVPEEAVYNLPFVPAGELTKPRLPDRDNWLTAFWIVAFKRINRNAKAAFLMANLDRITIYCGGLLSDFSSETDRTIQGGDRMPNEEDIDVEIFGRKVA</sequence>
<keyword evidence="16" id="KW-0472">Membrane</keyword>
<keyword evidence="10" id="KW-0378">Hydrolase</keyword>
<dbReference type="Gene3D" id="3.40.50.300">
    <property type="entry name" value="P-loop containing nucleotide triphosphate hydrolases"/>
    <property type="match status" value="1"/>
</dbReference>
<feature type="domain" description="AIG1-type G" evidence="18">
    <location>
        <begin position="28"/>
        <end position="248"/>
    </location>
</feature>
<keyword evidence="13" id="KW-0653">Protein transport</keyword>
<keyword evidence="8" id="KW-0479">Metal-binding</keyword>
<keyword evidence="14" id="KW-1133">Transmembrane helix</keyword>
<dbReference type="GO" id="GO:0005525">
    <property type="term" value="F:GTP binding"/>
    <property type="evidence" value="ECO:0007669"/>
    <property type="project" value="UniProtKB-KW"/>
</dbReference>
<evidence type="ECO:0000256" key="9">
    <source>
        <dbReference type="ARBA" id="ARBA00022741"/>
    </source>
</evidence>
<evidence type="ECO:0000256" key="13">
    <source>
        <dbReference type="ARBA" id="ARBA00022927"/>
    </source>
</evidence>
<evidence type="ECO:0000256" key="15">
    <source>
        <dbReference type="ARBA" id="ARBA00023134"/>
    </source>
</evidence>
<evidence type="ECO:0000256" key="8">
    <source>
        <dbReference type="ARBA" id="ARBA00022723"/>
    </source>
</evidence>
<dbReference type="OrthoDB" id="5985928at2759"/>
<evidence type="ECO:0000256" key="10">
    <source>
        <dbReference type="ARBA" id="ARBA00022801"/>
    </source>
</evidence>
<evidence type="ECO:0000256" key="1">
    <source>
        <dbReference type="ARBA" id="ARBA00001946"/>
    </source>
</evidence>
<evidence type="ECO:0000256" key="4">
    <source>
        <dbReference type="ARBA" id="ARBA00022448"/>
    </source>
</evidence>
<keyword evidence="4" id="KW-0813">Transport</keyword>
<evidence type="ECO:0000256" key="5">
    <source>
        <dbReference type="ARBA" id="ARBA00022528"/>
    </source>
</evidence>
<protein>
    <recommendedName>
        <fullName evidence="18">AIG1-type G domain-containing protein</fullName>
    </recommendedName>
</protein>
<dbReference type="PANTHER" id="PTHR10903:SF135">
    <property type="entry name" value="TRANSLOCASE OF CHLOROPLAST 120, CHLOROPLASTIC-RELATED"/>
    <property type="match status" value="1"/>
</dbReference>
<keyword evidence="20" id="KW-1185">Reference proteome</keyword>
<evidence type="ECO:0000259" key="18">
    <source>
        <dbReference type="PROSITE" id="PS51720"/>
    </source>
</evidence>
<keyword evidence="5" id="KW-0150">Chloroplast</keyword>
<dbReference type="Proteomes" id="UP001163046">
    <property type="component" value="Unassembled WGS sequence"/>
</dbReference>
<evidence type="ECO:0000256" key="16">
    <source>
        <dbReference type="ARBA" id="ARBA00023136"/>
    </source>
</evidence>
<accession>A0A9W9ZQL2</accession>
<keyword evidence="15" id="KW-0342">GTP-binding</keyword>
<evidence type="ECO:0000256" key="2">
    <source>
        <dbReference type="ARBA" id="ARBA00004167"/>
    </source>
</evidence>
<keyword evidence="6" id="KW-0934">Plastid</keyword>
<keyword evidence="9" id="KW-0547">Nucleotide-binding</keyword>
<dbReference type="PANTHER" id="PTHR10903">
    <property type="entry name" value="GTPASE, IMAP FAMILY MEMBER-RELATED"/>
    <property type="match status" value="1"/>
</dbReference>
<dbReference type="GO" id="GO:0016787">
    <property type="term" value="F:hydrolase activity"/>
    <property type="evidence" value="ECO:0007669"/>
    <property type="project" value="UniProtKB-KW"/>
</dbReference>
<evidence type="ECO:0000256" key="12">
    <source>
        <dbReference type="ARBA" id="ARBA00022842"/>
    </source>
</evidence>
<evidence type="ECO:0000256" key="7">
    <source>
        <dbReference type="ARBA" id="ARBA00022692"/>
    </source>
</evidence>
<evidence type="ECO:0000256" key="14">
    <source>
        <dbReference type="ARBA" id="ARBA00022989"/>
    </source>
</evidence>
<evidence type="ECO:0000313" key="19">
    <source>
        <dbReference type="EMBL" id="KAJ7384189.1"/>
    </source>
</evidence>
<dbReference type="SUPFAM" id="SSF52540">
    <property type="entry name" value="P-loop containing nucleoside triphosphate hydrolases"/>
    <property type="match status" value="1"/>
</dbReference>
<keyword evidence="12" id="KW-0460">Magnesium</keyword>
<evidence type="ECO:0000256" key="17">
    <source>
        <dbReference type="ARBA" id="ARBA00024013"/>
    </source>
</evidence>
<comment type="caution">
    <text evidence="19">The sequence shown here is derived from an EMBL/GenBank/DDBJ whole genome shotgun (WGS) entry which is preliminary data.</text>
</comment>
<dbReference type="InterPro" id="IPR045058">
    <property type="entry name" value="GIMA/IAN/Toc"/>
</dbReference>
<keyword evidence="7" id="KW-0812">Transmembrane</keyword>
<gene>
    <name evidence="19" type="ORF">OS493_023518</name>
</gene>
<evidence type="ECO:0000256" key="6">
    <source>
        <dbReference type="ARBA" id="ARBA00022640"/>
    </source>
</evidence>
<comment type="similarity">
    <text evidence="3">Belongs to the TRAFAC class TrmE-Era-EngA-EngB-Septin-like GTPase superfamily. AIG1/Toc34/Toc159-like paraseptin GTPase family. IAN subfamily.</text>
</comment>
<dbReference type="InterPro" id="IPR006703">
    <property type="entry name" value="G_AIG1"/>
</dbReference>
<evidence type="ECO:0000256" key="3">
    <source>
        <dbReference type="ARBA" id="ARBA00008535"/>
    </source>
</evidence>
<dbReference type="Pfam" id="PF04548">
    <property type="entry name" value="AIG1"/>
    <property type="match status" value="1"/>
</dbReference>
<dbReference type="AlphaFoldDB" id="A0A9W9ZQL2"/>